<dbReference type="GO" id="GO:0016042">
    <property type="term" value="P:lipid catabolic process"/>
    <property type="evidence" value="ECO:0007669"/>
    <property type="project" value="UniProtKB-KW"/>
</dbReference>
<dbReference type="GO" id="GO:0004630">
    <property type="term" value="F:phospholipase D activity"/>
    <property type="evidence" value="ECO:0007669"/>
    <property type="project" value="UniProtKB-EC"/>
</dbReference>
<evidence type="ECO:0000256" key="6">
    <source>
        <dbReference type="ARBA" id="ARBA00023098"/>
    </source>
</evidence>
<evidence type="ECO:0000313" key="8">
    <source>
        <dbReference type="EMBL" id="TET92484.1"/>
    </source>
</evidence>
<dbReference type="Proteomes" id="UP000316925">
    <property type="component" value="Unassembled WGS sequence"/>
</dbReference>
<dbReference type="Gene3D" id="3.30.870.10">
    <property type="entry name" value="Endonuclease Chain A"/>
    <property type="match status" value="1"/>
</dbReference>
<dbReference type="EC" id="3.1.4.4" evidence="3"/>
<dbReference type="PROSITE" id="PS50035">
    <property type="entry name" value="PLD"/>
    <property type="match status" value="1"/>
</dbReference>
<dbReference type="InterPro" id="IPR025202">
    <property type="entry name" value="PLD-like_dom"/>
</dbReference>
<evidence type="ECO:0000313" key="9">
    <source>
        <dbReference type="Proteomes" id="UP000316925"/>
    </source>
</evidence>
<dbReference type="InterPro" id="IPR001736">
    <property type="entry name" value="PLipase_D/transphosphatidylase"/>
</dbReference>
<comment type="catalytic activity">
    <reaction evidence="1">
        <text>a 1,2-diacyl-sn-glycero-3-phosphocholine + H2O = a 1,2-diacyl-sn-glycero-3-phosphate + choline + H(+)</text>
        <dbReference type="Rhea" id="RHEA:14445"/>
        <dbReference type="ChEBI" id="CHEBI:15354"/>
        <dbReference type="ChEBI" id="CHEBI:15377"/>
        <dbReference type="ChEBI" id="CHEBI:15378"/>
        <dbReference type="ChEBI" id="CHEBI:57643"/>
        <dbReference type="ChEBI" id="CHEBI:58608"/>
        <dbReference type="EC" id="3.1.4.4"/>
    </reaction>
</comment>
<evidence type="ECO:0000259" key="7">
    <source>
        <dbReference type="PROSITE" id="PS50035"/>
    </source>
</evidence>
<dbReference type="EMBL" id="SOIJ01000207">
    <property type="protein sequence ID" value="TET92484.1"/>
    <property type="molecule type" value="Genomic_DNA"/>
</dbReference>
<keyword evidence="6" id="KW-0443">Lipid metabolism</keyword>
<dbReference type="Pfam" id="PF13091">
    <property type="entry name" value="PLDc_2"/>
    <property type="match status" value="1"/>
</dbReference>
<sequence length="190" mass="22081">MPVRKKLKFLYPAIIFTIFFSLPVFALPCQNVEVITDREYFQVVHRTLREACHSIQLMMYTIGYYKKYPDSPSNILIKDLTEAKQRGVEVKVILDVSDWNQKVTRDNKNTGRILSKYGIEVAYDPLTTNTHAKLVIIDGIITILGSTNWTYYSLAHNNEVSVLIKSKEVAQKLSDYFQRIWKTCQHEREG</sequence>
<dbReference type="InterPro" id="IPR051406">
    <property type="entry name" value="PLD_domain"/>
</dbReference>
<dbReference type="SUPFAM" id="SSF56024">
    <property type="entry name" value="Phospholipase D/nuclease"/>
    <property type="match status" value="1"/>
</dbReference>
<dbReference type="GO" id="GO:0016891">
    <property type="term" value="F:RNA endonuclease activity producing 5'-phosphomonoesters, hydrolytic mechanism"/>
    <property type="evidence" value="ECO:0007669"/>
    <property type="project" value="TreeGrafter"/>
</dbReference>
<reference evidence="8 9" key="1">
    <citation type="submission" date="2019-03" db="EMBL/GenBank/DDBJ databases">
        <title>Metabolic potential of uncultured bacteria and archaea associated with petroleum seepage in deep-sea sediments.</title>
        <authorList>
            <person name="Dong X."/>
            <person name="Hubert C."/>
        </authorList>
    </citation>
    <scope>NUCLEOTIDE SEQUENCE [LARGE SCALE GENOMIC DNA]</scope>
    <source>
        <strain evidence="8">E29_bin28</strain>
    </source>
</reference>
<dbReference type="PANTHER" id="PTHR43856">
    <property type="entry name" value="CARDIOLIPIN HYDROLASE"/>
    <property type="match status" value="1"/>
</dbReference>
<dbReference type="AlphaFoldDB" id="A0A523YLN6"/>
<evidence type="ECO:0000256" key="4">
    <source>
        <dbReference type="ARBA" id="ARBA00022801"/>
    </source>
</evidence>
<dbReference type="PANTHER" id="PTHR43856:SF1">
    <property type="entry name" value="MITOCHONDRIAL CARDIOLIPIN HYDROLASE"/>
    <property type="match status" value="1"/>
</dbReference>
<evidence type="ECO:0000256" key="1">
    <source>
        <dbReference type="ARBA" id="ARBA00000798"/>
    </source>
</evidence>
<protein>
    <recommendedName>
        <fullName evidence="3">phospholipase D</fullName>
        <ecNumber evidence="3">3.1.4.4</ecNumber>
    </recommendedName>
</protein>
<keyword evidence="5" id="KW-0442">Lipid degradation</keyword>
<name>A0A523YLN6_UNCAE</name>
<gene>
    <name evidence="8" type="ORF">E3J33_03680</name>
</gene>
<organism evidence="8 9">
    <name type="scientific">Aerophobetes bacterium</name>
    <dbReference type="NCBI Taxonomy" id="2030807"/>
    <lineage>
        <taxon>Bacteria</taxon>
        <taxon>Candidatus Aerophobota</taxon>
    </lineage>
</organism>
<evidence type="ECO:0000256" key="5">
    <source>
        <dbReference type="ARBA" id="ARBA00022963"/>
    </source>
</evidence>
<keyword evidence="4" id="KW-0378">Hydrolase</keyword>
<dbReference type="CDD" id="cd09131">
    <property type="entry name" value="PLDc_unchar3"/>
    <property type="match status" value="1"/>
</dbReference>
<accession>A0A523YLN6</accession>
<evidence type="ECO:0000256" key="3">
    <source>
        <dbReference type="ARBA" id="ARBA00012027"/>
    </source>
</evidence>
<dbReference type="GO" id="GO:0006793">
    <property type="term" value="P:phosphorus metabolic process"/>
    <property type="evidence" value="ECO:0007669"/>
    <property type="project" value="UniProtKB-ARBA"/>
</dbReference>
<comment type="caution">
    <text evidence="8">The sequence shown here is derived from an EMBL/GenBank/DDBJ whole genome shotgun (WGS) entry which is preliminary data.</text>
</comment>
<feature type="domain" description="PLD phosphodiesterase" evidence="7">
    <location>
        <begin position="126"/>
        <end position="153"/>
    </location>
</feature>
<comment type="similarity">
    <text evidence="2">Belongs to the phospholipase D family.</text>
</comment>
<proteinExistence type="inferred from homology"/>
<evidence type="ECO:0000256" key="2">
    <source>
        <dbReference type="ARBA" id="ARBA00008664"/>
    </source>
</evidence>